<dbReference type="GO" id="GO:0008770">
    <property type="term" value="F:[acyl-carrier-protein] phosphodiesterase activity"/>
    <property type="evidence" value="ECO:0007669"/>
    <property type="project" value="InterPro"/>
</dbReference>
<dbReference type="OrthoDB" id="8442777at2"/>
<evidence type="ECO:0000313" key="5">
    <source>
        <dbReference type="Proteomes" id="UP000267223"/>
    </source>
</evidence>
<proteinExistence type="predicted"/>
<accession>A0A3M9NIA9</accession>
<evidence type="ECO:0000256" key="3">
    <source>
        <dbReference type="ARBA" id="ARBA00023098"/>
    </source>
</evidence>
<dbReference type="EMBL" id="RJJR01000005">
    <property type="protein sequence ID" value="RNI37516.1"/>
    <property type="molecule type" value="Genomic_DNA"/>
</dbReference>
<keyword evidence="2" id="KW-0378">Hydrolase</keyword>
<gene>
    <name evidence="4" type="ORF">EFY79_07660</name>
</gene>
<keyword evidence="5" id="KW-1185">Reference proteome</keyword>
<dbReference type="PANTHER" id="PTHR38764:SF1">
    <property type="entry name" value="ACYL CARRIER PROTEIN PHOSPHODIESTERASE"/>
    <property type="match status" value="1"/>
</dbReference>
<dbReference type="GO" id="GO:0006633">
    <property type="term" value="P:fatty acid biosynthetic process"/>
    <property type="evidence" value="ECO:0007669"/>
    <property type="project" value="InterPro"/>
</dbReference>
<protein>
    <submittedName>
        <fullName evidence="4">DUF479 domain-containing protein</fullName>
    </submittedName>
</protein>
<keyword evidence="1" id="KW-0444">Lipid biosynthesis</keyword>
<sequence length="198" mass="23701">MNFLAHAFLSFNDKDLLTGNMISDFVKGRKRYDYPVPIQKGITLHRAIDEFTDCHPVTAKAKEFFRKEYRLYSGPFVDIVFDHFLAVDNAQFIEYDDLKGFTEETYQQLQINAAYFPFVFRQMFPYMQSQNWLYGYRLQEGIEKSFGGLVRRSLYLHESETAFKIFIENYHQLSECYASFFPELKNFARQRMQELERE</sequence>
<evidence type="ECO:0000256" key="1">
    <source>
        <dbReference type="ARBA" id="ARBA00022516"/>
    </source>
</evidence>
<dbReference type="InterPro" id="IPR007431">
    <property type="entry name" value="ACP_PD"/>
</dbReference>
<name>A0A3M9NIA9_9BACT</name>
<dbReference type="AlphaFoldDB" id="A0A3M9NIA9"/>
<dbReference type="Pfam" id="PF04336">
    <property type="entry name" value="ACP_PD"/>
    <property type="match status" value="1"/>
</dbReference>
<reference evidence="4 5" key="1">
    <citation type="submission" date="2018-11" db="EMBL/GenBank/DDBJ databases">
        <title>Draft genome sequence of Ferruginibacter sp. BO-59.</title>
        <authorList>
            <person name="Im W.T."/>
        </authorList>
    </citation>
    <scope>NUCLEOTIDE SEQUENCE [LARGE SCALE GENOMIC DNA]</scope>
    <source>
        <strain evidence="4 5">BO-59</strain>
    </source>
</reference>
<evidence type="ECO:0000256" key="2">
    <source>
        <dbReference type="ARBA" id="ARBA00022801"/>
    </source>
</evidence>
<organism evidence="4 5">
    <name type="scientific">Hanamia caeni</name>
    <dbReference type="NCBI Taxonomy" id="2294116"/>
    <lineage>
        <taxon>Bacteria</taxon>
        <taxon>Pseudomonadati</taxon>
        <taxon>Bacteroidota</taxon>
        <taxon>Chitinophagia</taxon>
        <taxon>Chitinophagales</taxon>
        <taxon>Chitinophagaceae</taxon>
        <taxon>Hanamia</taxon>
    </lineage>
</organism>
<comment type="caution">
    <text evidence="4">The sequence shown here is derived from an EMBL/GenBank/DDBJ whole genome shotgun (WGS) entry which is preliminary data.</text>
</comment>
<dbReference type="Proteomes" id="UP000267223">
    <property type="component" value="Unassembled WGS sequence"/>
</dbReference>
<keyword evidence="3" id="KW-0443">Lipid metabolism</keyword>
<evidence type="ECO:0000313" key="4">
    <source>
        <dbReference type="EMBL" id="RNI37516.1"/>
    </source>
</evidence>
<dbReference type="PANTHER" id="PTHR38764">
    <property type="entry name" value="ACYL CARRIER PROTEIN PHOSPHODIESTERASE"/>
    <property type="match status" value="1"/>
</dbReference>